<dbReference type="Proteomes" id="UP000325315">
    <property type="component" value="Unassembled WGS sequence"/>
</dbReference>
<dbReference type="EMBL" id="SMMG02000005">
    <property type="protein sequence ID" value="KAA3473588.1"/>
    <property type="molecule type" value="Genomic_DNA"/>
</dbReference>
<dbReference type="OrthoDB" id="111931at2759"/>
<organism evidence="1 2">
    <name type="scientific">Gossypium australe</name>
    <dbReference type="NCBI Taxonomy" id="47621"/>
    <lineage>
        <taxon>Eukaryota</taxon>
        <taxon>Viridiplantae</taxon>
        <taxon>Streptophyta</taxon>
        <taxon>Embryophyta</taxon>
        <taxon>Tracheophyta</taxon>
        <taxon>Spermatophyta</taxon>
        <taxon>Magnoliopsida</taxon>
        <taxon>eudicotyledons</taxon>
        <taxon>Gunneridae</taxon>
        <taxon>Pentapetalae</taxon>
        <taxon>rosids</taxon>
        <taxon>malvids</taxon>
        <taxon>Malvales</taxon>
        <taxon>Malvaceae</taxon>
        <taxon>Malvoideae</taxon>
        <taxon>Gossypium</taxon>
    </lineage>
</organism>
<dbReference type="PANTHER" id="PTHR45835">
    <property type="entry name" value="YALI0A06105P"/>
    <property type="match status" value="1"/>
</dbReference>
<comment type="caution">
    <text evidence="1">The sequence shown here is derived from an EMBL/GenBank/DDBJ whole genome shotgun (WGS) entry which is preliminary data.</text>
</comment>
<evidence type="ECO:0000313" key="1">
    <source>
        <dbReference type="EMBL" id="KAA3473588.1"/>
    </source>
</evidence>
<protein>
    <submittedName>
        <fullName evidence="1">Integrase</fullName>
    </submittedName>
</protein>
<accession>A0A5B6VXG5</accession>
<dbReference type="AlphaFoldDB" id="A0A5B6VXG5"/>
<evidence type="ECO:0000313" key="2">
    <source>
        <dbReference type="Proteomes" id="UP000325315"/>
    </source>
</evidence>
<reference evidence="2" key="1">
    <citation type="journal article" date="2019" name="Plant Biotechnol. J.">
        <title>Genome sequencing of the Australian wild diploid species Gossypium australe highlights disease resistance and delayed gland morphogenesis.</title>
        <authorList>
            <person name="Cai Y."/>
            <person name="Cai X."/>
            <person name="Wang Q."/>
            <person name="Wang P."/>
            <person name="Zhang Y."/>
            <person name="Cai C."/>
            <person name="Xu Y."/>
            <person name="Wang K."/>
            <person name="Zhou Z."/>
            <person name="Wang C."/>
            <person name="Geng S."/>
            <person name="Li B."/>
            <person name="Dong Q."/>
            <person name="Hou Y."/>
            <person name="Wang H."/>
            <person name="Ai P."/>
            <person name="Liu Z."/>
            <person name="Yi F."/>
            <person name="Sun M."/>
            <person name="An G."/>
            <person name="Cheng J."/>
            <person name="Zhang Y."/>
            <person name="Shi Q."/>
            <person name="Xie Y."/>
            <person name="Shi X."/>
            <person name="Chang Y."/>
            <person name="Huang F."/>
            <person name="Chen Y."/>
            <person name="Hong S."/>
            <person name="Mi L."/>
            <person name="Sun Q."/>
            <person name="Zhang L."/>
            <person name="Zhou B."/>
            <person name="Peng R."/>
            <person name="Zhang X."/>
            <person name="Liu F."/>
        </authorList>
    </citation>
    <scope>NUCLEOTIDE SEQUENCE [LARGE SCALE GENOMIC DNA]</scope>
    <source>
        <strain evidence="2">cv. PA1801</strain>
    </source>
</reference>
<name>A0A5B6VXG5_9ROSI</name>
<keyword evidence="2" id="KW-1185">Reference proteome</keyword>
<sequence length="236" mass="27614">MIHLTKFGITTCMIELLKDYDCVIEYHPRKAVVVADALILKSLVDLKSMFARLFVSEDGGLLVELQVRPVLSQNIRERQPFDESLARRIRQVESCVRGDYDFNSDGVLCFRGRLYVPGDEDLRHTIFTEAHSSLFIMHPDGNKIYHDLRKDVVDFVARCLVCQRVKTEHQRPSEWKKERITMDFVSGLPLTPTQFLFRSYQTEIRGLLRDSRRHCMRLWVQSFILVQLIIHNSMVN</sequence>
<proteinExistence type="predicted"/>
<gene>
    <name evidence="1" type="ORF">EPI10_023953</name>
</gene>
<dbReference type="PANTHER" id="PTHR45835:SF99">
    <property type="entry name" value="CHROMO DOMAIN-CONTAINING PROTEIN-RELATED"/>
    <property type="match status" value="1"/>
</dbReference>